<reference evidence="7" key="1">
    <citation type="submission" date="2022-03" db="EMBL/GenBank/DDBJ databases">
        <title>Brevibacterium spongiae sp. nov., isolated from marine sponge.</title>
        <authorList>
            <person name="Li Z."/>
            <person name="Zhang M."/>
        </authorList>
    </citation>
    <scope>NUCLEOTIDE SEQUENCE</scope>
    <source>
        <strain evidence="7">WHS-Z9</strain>
    </source>
</reference>
<evidence type="ECO:0000313" key="8">
    <source>
        <dbReference type="Proteomes" id="UP001064879"/>
    </source>
</evidence>
<dbReference type="PANTHER" id="PTHR11717">
    <property type="entry name" value="LOW MOLECULAR WEIGHT PROTEIN TYROSINE PHOSPHATASE"/>
    <property type="match status" value="1"/>
</dbReference>
<dbReference type="RefSeq" id="WP_265419150.1">
    <property type="nucleotide sequence ID" value="NZ_CP093443.1"/>
</dbReference>
<evidence type="ECO:0000313" key="7">
    <source>
        <dbReference type="EMBL" id="UVI36582.1"/>
    </source>
</evidence>
<sequence>MRMASVVFVCTGNICRSVTAERVLEQHLARNGAEAVVDSAGISDEEAGNPIDPRQARVLAAAGYRTDDHVARQITPEWLADRDLAVAMTARHYRALERMIADLPAEAAPELRMLREFDPRVTAAPAGAGSSAGGDATAGGAGEGPAASASFDGAPAPDVEDPWYGELKDFEETLETIEVSVPGITDRLRALSPRSQ</sequence>
<name>A0ABY5SPU6_9MICO</name>
<proteinExistence type="inferred from homology"/>
<evidence type="ECO:0000256" key="3">
    <source>
        <dbReference type="ARBA" id="ARBA00022801"/>
    </source>
</evidence>
<feature type="domain" description="Phosphotyrosine protein phosphatase I" evidence="6">
    <location>
        <begin position="4"/>
        <end position="187"/>
    </location>
</feature>
<evidence type="ECO:0000256" key="1">
    <source>
        <dbReference type="ARBA" id="ARBA00011063"/>
    </source>
</evidence>
<evidence type="ECO:0000256" key="4">
    <source>
        <dbReference type="ARBA" id="ARBA00022912"/>
    </source>
</evidence>
<dbReference type="PANTHER" id="PTHR11717:SF7">
    <property type="entry name" value="LOW MOLECULAR WEIGHT PHOSPHOTYROSINE PROTEIN PHOSPHATASE"/>
    <property type="match status" value="1"/>
</dbReference>
<dbReference type="PRINTS" id="PR00719">
    <property type="entry name" value="LMWPTPASE"/>
</dbReference>
<dbReference type="InterPro" id="IPR023485">
    <property type="entry name" value="Ptyr_pPase"/>
</dbReference>
<protein>
    <recommendedName>
        <fullName evidence="2">protein-tyrosine-phosphatase</fullName>
        <ecNumber evidence="2">3.1.3.48</ecNumber>
    </recommendedName>
</protein>
<dbReference type="InterPro" id="IPR036196">
    <property type="entry name" value="Ptyr_pPase_sf"/>
</dbReference>
<dbReference type="EC" id="3.1.3.48" evidence="2"/>
<keyword evidence="3" id="KW-0378">Hydrolase</keyword>
<dbReference type="SMART" id="SM00226">
    <property type="entry name" value="LMWPc"/>
    <property type="match status" value="1"/>
</dbReference>
<organism evidence="7 8">
    <name type="scientific">Brevibacterium spongiae</name>
    <dbReference type="NCBI Taxonomy" id="2909672"/>
    <lineage>
        <taxon>Bacteria</taxon>
        <taxon>Bacillati</taxon>
        <taxon>Actinomycetota</taxon>
        <taxon>Actinomycetes</taxon>
        <taxon>Micrococcales</taxon>
        <taxon>Brevibacteriaceae</taxon>
        <taxon>Brevibacterium</taxon>
    </lineage>
</organism>
<dbReference type="CDD" id="cd16343">
    <property type="entry name" value="LMWPTP"/>
    <property type="match status" value="1"/>
</dbReference>
<dbReference type="EMBL" id="CP093443">
    <property type="protein sequence ID" value="UVI36582.1"/>
    <property type="molecule type" value="Genomic_DNA"/>
</dbReference>
<comment type="similarity">
    <text evidence="1">Belongs to the low molecular weight phosphotyrosine protein phosphatase family.</text>
</comment>
<keyword evidence="8" id="KW-1185">Reference proteome</keyword>
<dbReference type="Gene3D" id="3.40.50.2300">
    <property type="match status" value="1"/>
</dbReference>
<evidence type="ECO:0000256" key="2">
    <source>
        <dbReference type="ARBA" id="ARBA00013064"/>
    </source>
</evidence>
<dbReference type="Pfam" id="PF01451">
    <property type="entry name" value="LMWPc"/>
    <property type="match status" value="1"/>
</dbReference>
<gene>
    <name evidence="7" type="ORF">L1F31_02640</name>
</gene>
<dbReference type="InterPro" id="IPR017867">
    <property type="entry name" value="Tyr_phospatase_low_mol_wt"/>
</dbReference>
<keyword evidence="4" id="KW-0904">Protein phosphatase</keyword>
<dbReference type="InterPro" id="IPR050438">
    <property type="entry name" value="LMW_PTPase"/>
</dbReference>
<dbReference type="SUPFAM" id="SSF52788">
    <property type="entry name" value="Phosphotyrosine protein phosphatases I"/>
    <property type="match status" value="1"/>
</dbReference>
<dbReference type="Proteomes" id="UP001064879">
    <property type="component" value="Chromosome"/>
</dbReference>
<evidence type="ECO:0000259" key="6">
    <source>
        <dbReference type="SMART" id="SM00226"/>
    </source>
</evidence>
<feature type="region of interest" description="Disordered" evidence="5">
    <location>
        <begin position="123"/>
        <end position="163"/>
    </location>
</feature>
<evidence type="ECO:0000256" key="5">
    <source>
        <dbReference type="SAM" id="MobiDB-lite"/>
    </source>
</evidence>
<feature type="compositionally biased region" description="Gly residues" evidence="5">
    <location>
        <begin position="130"/>
        <end position="143"/>
    </location>
</feature>
<accession>A0ABY5SPU6</accession>